<evidence type="ECO:0000313" key="2">
    <source>
        <dbReference type="EMBL" id="SCY33270.1"/>
    </source>
</evidence>
<dbReference type="InterPro" id="IPR029024">
    <property type="entry name" value="TerB-like"/>
</dbReference>
<dbReference type="AlphaFoldDB" id="A0A1G5F2Y9"/>
<dbReference type="Proteomes" id="UP000198870">
    <property type="component" value="Unassembled WGS sequence"/>
</dbReference>
<proteinExistence type="predicted"/>
<dbReference type="CDD" id="cd06257">
    <property type="entry name" value="DnaJ"/>
    <property type="match status" value="1"/>
</dbReference>
<sequence length="251" mass="28402">MGWLGKVVGGAIGLALGGPVGAVAGAVFGHAFDIDGSELNREERRGLTSNEEAQMTFFVAAFSMLAKLSKADGRVSQDEIESIDQFMTQDLHLNRESRNIAIDIFREAVNSPEPFEGFARQFYTTFRNQPRLLEVMLDVMLRVSTADGQFSPQEEELILSAVHLFNYPSEGYLKLKARYVDQSDAYHSVLGCDRNDSDEFLKKQYRKLVNEYHPDKIAAKGLPEEFTHFSEEKFREIQDAWEHVKKERGIA</sequence>
<dbReference type="PROSITE" id="PS50076">
    <property type="entry name" value="DNAJ_2"/>
    <property type="match status" value="1"/>
</dbReference>
<organism evidence="2 3">
    <name type="scientific">Desulfoluna spongiiphila</name>
    <dbReference type="NCBI Taxonomy" id="419481"/>
    <lineage>
        <taxon>Bacteria</taxon>
        <taxon>Pseudomonadati</taxon>
        <taxon>Thermodesulfobacteriota</taxon>
        <taxon>Desulfobacteria</taxon>
        <taxon>Desulfobacterales</taxon>
        <taxon>Desulfolunaceae</taxon>
        <taxon>Desulfoluna</taxon>
    </lineage>
</organism>
<feature type="domain" description="J" evidence="1">
    <location>
        <begin position="185"/>
        <end position="249"/>
    </location>
</feature>
<dbReference type="OrthoDB" id="9779889at2"/>
<accession>A0A1G5F2Y9</accession>
<dbReference type="PRINTS" id="PR00625">
    <property type="entry name" value="JDOMAIN"/>
</dbReference>
<dbReference type="RefSeq" id="WP_092210732.1">
    <property type="nucleotide sequence ID" value="NZ_FMUX01000007.1"/>
</dbReference>
<dbReference type="Gene3D" id="1.10.287.110">
    <property type="entry name" value="DnaJ domain"/>
    <property type="match status" value="1"/>
</dbReference>
<dbReference type="InterPro" id="IPR036869">
    <property type="entry name" value="J_dom_sf"/>
</dbReference>
<dbReference type="Pfam" id="PF05099">
    <property type="entry name" value="TerB"/>
    <property type="match status" value="1"/>
</dbReference>
<dbReference type="InterPro" id="IPR007791">
    <property type="entry name" value="DjlA_N"/>
</dbReference>
<dbReference type="CDD" id="cd07316">
    <property type="entry name" value="terB_like_DjlA"/>
    <property type="match status" value="1"/>
</dbReference>
<evidence type="ECO:0000313" key="3">
    <source>
        <dbReference type="Proteomes" id="UP000198870"/>
    </source>
</evidence>
<dbReference type="Gene3D" id="1.10.3680.10">
    <property type="entry name" value="TerB-like"/>
    <property type="match status" value="1"/>
</dbReference>
<dbReference type="STRING" id="419481.SAMN05216233_10784"/>
<dbReference type="InterPro" id="IPR001623">
    <property type="entry name" value="DnaJ_domain"/>
</dbReference>
<dbReference type="Pfam" id="PF00226">
    <property type="entry name" value="DnaJ"/>
    <property type="match status" value="1"/>
</dbReference>
<evidence type="ECO:0000259" key="1">
    <source>
        <dbReference type="PROSITE" id="PS50076"/>
    </source>
</evidence>
<gene>
    <name evidence="2" type="ORF">SAMN05216233_10784</name>
</gene>
<reference evidence="2 3" key="1">
    <citation type="submission" date="2016-10" db="EMBL/GenBank/DDBJ databases">
        <authorList>
            <person name="de Groot N.N."/>
        </authorList>
    </citation>
    <scope>NUCLEOTIDE SEQUENCE [LARGE SCALE GENOMIC DNA]</scope>
    <source>
        <strain evidence="2 3">AA1</strain>
    </source>
</reference>
<name>A0A1G5F2Y9_9BACT</name>
<dbReference type="SUPFAM" id="SSF158682">
    <property type="entry name" value="TerB-like"/>
    <property type="match status" value="1"/>
</dbReference>
<dbReference type="SMART" id="SM00271">
    <property type="entry name" value="DnaJ"/>
    <property type="match status" value="1"/>
</dbReference>
<dbReference type="SUPFAM" id="SSF46565">
    <property type="entry name" value="Chaperone J-domain"/>
    <property type="match status" value="1"/>
</dbReference>
<keyword evidence="3" id="KW-1185">Reference proteome</keyword>
<dbReference type="EMBL" id="FMUX01000007">
    <property type="protein sequence ID" value="SCY33270.1"/>
    <property type="molecule type" value="Genomic_DNA"/>
</dbReference>
<protein>
    <submittedName>
        <fullName evidence="2">DnaJ like chaperone protein</fullName>
    </submittedName>
</protein>